<sequence length="132" mass="15435">MSVRQRDRRRRRGRVLESWLLLFSVDVVMKFRGFPRLYDLVRERQIRMVTNESPNALSHAMDLACVFYFKPVLCLQRSAALALLLSRHGWKSEMVIGAQLLPFLSHAWVEVEGAVVNDKPYVTEIFQVLERC</sequence>
<reference evidence="2 3" key="1">
    <citation type="submission" date="2020-08" db="EMBL/GenBank/DDBJ databases">
        <title>Genomic Encyclopedia of Type Strains, Phase IV (KMG-V): Genome sequencing to study the core and pangenomes of soil and plant-associated prokaryotes.</title>
        <authorList>
            <person name="Whitman W."/>
        </authorList>
    </citation>
    <scope>NUCLEOTIDE SEQUENCE [LARGE SCALE GENOMIC DNA]</scope>
    <source>
        <strain evidence="2 3">X5P3</strain>
    </source>
</reference>
<dbReference type="InterPro" id="IPR032708">
    <property type="entry name" value="McjB_C"/>
</dbReference>
<dbReference type="AlphaFoldDB" id="A0A7W7ZRV8"/>
<protein>
    <recommendedName>
        <fullName evidence="1">Microcin J25-processing protein McjB C-terminal domain-containing protein</fullName>
    </recommendedName>
</protein>
<proteinExistence type="predicted"/>
<dbReference type="NCBIfam" id="NF033537">
    <property type="entry name" value="lasso_biosyn_B2"/>
    <property type="match status" value="1"/>
</dbReference>
<evidence type="ECO:0000313" key="2">
    <source>
        <dbReference type="EMBL" id="MBB5064974.1"/>
    </source>
</evidence>
<dbReference type="Proteomes" id="UP000584867">
    <property type="component" value="Unassembled WGS sequence"/>
</dbReference>
<dbReference type="RefSeq" id="WP_184257305.1">
    <property type="nucleotide sequence ID" value="NZ_JACHIO010000013.1"/>
</dbReference>
<organism evidence="2 3">
    <name type="scientific">Granulicella mallensis</name>
    <dbReference type="NCBI Taxonomy" id="940614"/>
    <lineage>
        <taxon>Bacteria</taxon>
        <taxon>Pseudomonadati</taxon>
        <taxon>Acidobacteriota</taxon>
        <taxon>Terriglobia</taxon>
        <taxon>Terriglobales</taxon>
        <taxon>Acidobacteriaceae</taxon>
        <taxon>Granulicella</taxon>
    </lineage>
</organism>
<dbReference type="Pfam" id="PF13471">
    <property type="entry name" value="Transglut_core3"/>
    <property type="match status" value="1"/>
</dbReference>
<evidence type="ECO:0000313" key="3">
    <source>
        <dbReference type="Proteomes" id="UP000584867"/>
    </source>
</evidence>
<accession>A0A7W7ZRV8</accession>
<gene>
    <name evidence="2" type="ORF">HDF15_003336</name>
</gene>
<feature type="domain" description="Microcin J25-processing protein McjB C-terminal" evidence="1">
    <location>
        <begin position="23"/>
        <end position="130"/>
    </location>
</feature>
<dbReference type="EMBL" id="JACHIO010000013">
    <property type="protein sequence ID" value="MBB5064974.1"/>
    <property type="molecule type" value="Genomic_DNA"/>
</dbReference>
<name>A0A7W7ZRV8_9BACT</name>
<comment type="caution">
    <text evidence="2">The sequence shown here is derived from an EMBL/GenBank/DDBJ whole genome shotgun (WGS) entry which is preliminary data.</text>
</comment>
<evidence type="ECO:0000259" key="1">
    <source>
        <dbReference type="Pfam" id="PF13471"/>
    </source>
</evidence>
<dbReference type="InterPro" id="IPR053521">
    <property type="entry name" value="McjB-like"/>
</dbReference>